<dbReference type="Pfam" id="PF01218">
    <property type="entry name" value="Coprogen_oxidas"/>
    <property type="match status" value="1"/>
</dbReference>
<protein>
    <recommendedName>
        <fullName evidence="3">Coproporphyrinogen oxidase</fullName>
    </recommendedName>
</protein>
<gene>
    <name evidence="2" type="ORF">DSPE1174_LOCUS33334</name>
</gene>
<dbReference type="EMBL" id="HBGS01063928">
    <property type="protein sequence ID" value="CAD9498393.1"/>
    <property type="molecule type" value="Transcribed_RNA"/>
</dbReference>
<sequence>MTKWMFKVVSFLWVFVIHQDMAWAMSVVSASQAGGHPPVIQGGSPRFKSFAQFLLAKQSQILAAVEAEDGSGVKFQVDPWVRESDGSFGFTTCLEDGDLVEKGAASVSIIHGRLTEERAKAMSARSGTETKAGQAYNAAALSLVFHSRSPLVPTFRADVRYFEVDGAEGPGDGPAETIGWFGGGADLTPYYLVDDDCVKFHSAYKALCDAHEGSLLGYAKSDSRSLYRDLKARCDDYFRLPARDNERRGVGGIFFDDFPAQADSSEESLNKAQAFCEAVADAWMPSWLPICARQRDLPYTPEQREWQLLRRGRYLEFNLLYDRGVRFGLVPGGRTEAVMVSAPPLIRWKYNFTPDPGSDEEKLVEVLRNPREWI</sequence>
<dbReference type="GO" id="GO:0004109">
    <property type="term" value="F:coproporphyrinogen oxidase activity"/>
    <property type="evidence" value="ECO:0007669"/>
    <property type="project" value="InterPro"/>
</dbReference>
<feature type="signal peptide" evidence="1">
    <location>
        <begin position="1"/>
        <end position="24"/>
    </location>
</feature>
<reference evidence="2" key="1">
    <citation type="submission" date="2021-01" db="EMBL/GenBank/DDBJ databases">
        <authorList>
            <person name="Corre E."/>
            <person name="Pelletier E."/>
            <person name="Niang G."/>
            <person name="Scheremetjew M."/>
            <person name="Finn R."/>
            <person name="Kale V."/>
            <person name="Holt S."/>
            <person name="Cochrane G."/>
            <person name="Meng A."/>
            <person name="Brown T."/>
            <person name="Cohen L."/>
        </authorList>
    </citation>
    <scope>NUCLEOTIDE SEQUENCE</scope>
    <source>
        <strain evidence="2">CCMP1381</strain>
    </source>
</reference>
<dbReference type="PIRSF" id="PIRSF000166">
    <property type="entry name" value="Coproporphyri_ox"/>
    <property type="match status" value="1"/>
</dbReference>
<organism evidence="2">
    <name type="scientific">Octactis speculum</name>
    <dbReference type="NCBI Taxonomy" id="3111310"/>
    <lineage>
        <taxon>Eukaryota</taxon>
        <taxon>Sar</taxon>
        <taxon>Stramenopiles</taxon>
        <taxon>Ochrophyta</taxon>
        <taxon>Dictyochophyceae</taxon>
        <taxon>Dictyochales</taxon>
        <taxon>Dictyochaceae</taxon>
        <taxon>Octactis</taxon>
    </lineage>
</organism>
<dbReference type="PANTHER" id="PTHR10755:SF3">
    <property type="entry name" value="COPROPORPHYRINOGEN OXIDASE"/>
    <property type="match status" value="1"/>
</dbReference>
<dbReference type="GO" id="GO:0006782">
    <property type="term" value="P:protoporphyrinogen IX biosynthetic process"/>
    <property type="evidence" value="ECO:0007669"/>
    <property type="project" value="UniProtKB-UniPathway"/>
</dbReference>
<dbReference type="InterPro" id="IPR001260">
    <property type="entry name" value="Coprogen_oxidase_aer"/>
</dbReference>
<name>A0A7S2HRG0_9STRA</name>
<accession>A0A7S2HRG0</accession>
<feature type="chain" id="PRO_5031476659" description="Coproporphyrinogen oxidase" evidence="1">
    <location>
        <begin position="25"/>
        <end position="374"/>
    </location>
</feature>
<evidence type="ECO:0000313" key="2">
    <source>
        <dbReference type="EMBL" id="CAD9498393.1"/>
    </source>
</evidence>
<dbReference type="PRINTS" id="PR00073">
    <property type="entry name" value="COPRGNOXDASE"/>
</dbReference>
<dbReference type="AlphaFoldDB" id="A0A7S2HRG0"/>
<dbReference type="UniPathway" id="UPA00251">
    <property type="reaction ID" value="UER00322"/>
</dbReference>
<keyword evidence="1" id="KW-0732">Signal</keyword>
<dbReference type="SUPFAM" id="SSF102886">
    <property type="entry name" value="Coproporphyrinogen III oxidase"/>
    <property type="match status" value="1"/>
</dbReference>
<evidence type="ECO:0000256" key="1">
    <source>
        <dbReference type="SAM" id="SignalP"/>
    </source>
</evidence>
<evidence type="ECO:0008006" key="3">
    <source>
        <dbReference type="Google" id="ProtNLM"/>
    </source>
</evidence>
<proteinExistence type="predicted"/>
<dbReference type="InterPro" id="IPR036406">
    <property type="entry name" value="Coprogen_oxidase_aer_sf"/>
</dbReference>
<dbReference type="Gene3D" id="3.40.1500.10">
    <property type="entry name" value="Coproporphyrinogen III oxidase, aerobic"/>
    <property type="match status" value="1"/>
</dbReference>
<dbReference type="GO" id="GO:0005737">
    <property type="term" value="C:cytoplasm"/>
    <property type="evidence" value="ECO:0007669"/>
    <property type="project" value="TreeGrafter"/>
</dbReference>
<dbReference type="PANTHER" id="PTHR10755">
    <property type="entry name" value="COPROPORPHYRINOGEN III OXIDASE, MITOCHONDRIAL"/>
    <property type="match status" value="1"/>
</dbReference>